<reference evidence="1 2" key="2">
    <citation type="journal article" date="2022" name="Mol. Ecol. Resour.">
        <title>The genomes of chicory, endive, great burdock and yacon provide insights into Asteraceae paleo-polyploidization history and plant inulin production.</title>
        <authorList>
            <person name="Fan W."/>
            <person name="Wang S."/>
            <person name="Wang H."/>
            <person name="Wang A."/>
            <person name="Jiang F."/>
            <person name="Liu H."/>
            <person name="Zhao H."/>
            <person name="Xu D."/>
            <person name="Zhang Y."/>
        </authorList>
    </citation>
    <scope>NUCLEOTIDE SEQUENCE [LARGE SCALE GENOMIC DNA]</scope>
    <source>
        <strain evidence="2">cv. Niubang</strain>
    </source>
</reference>
<keyword evidence="2" id="KW-1185">Reference proteome</keyword>
<proteinExistence type="predicted"/>
<organism evidence="1 2">
    <name type="scientific">Arctium lappa</name>
    <name type="common">Greater burdock</name>
    <name type="synonym">Lappa major</name>
    <dbReference type="NCBI Taxonomy" id="4217"/>
    <lineage>
        <taxon>Eukaryota</taxon>
        <taxon>Viridiplantae</taxon>
        <taxon>Streptophyta</taxon>
        <taxon>Embryophyta</taxon>
        <taxon>Tracheophyta</taxon>
        <taxon>Spermatophyta</taxon>
        <taxon>Magnoliopsida</taxon>
        <taxon>eudicotyledons</taxon>
        <taxon>Gunneridae</taxon>
        <taxon>Pentapetalae</taxon>
        <taxon>asterids</taxon>
        <taxon>campanulids</taxon>
        <taxon>Asterales</taxon>
        <taxon>Asteraceae</taxon>
        <taxon>Carduoideae</taxon>
        <taxon>Cardueae</taxon>
        <taxon>Arctiinae</taxon>
        <taxon>Arctium</taxon>
    </lineage>
</organism>
<evidence type="ECO:0000313" key="2">
    <source>
        <dbReference type="Proteomes" id="UP001055879"/>
    </source>
</evidence>
<dbReference type="Proteomes" id="UP001055879">
    <property type="component" value="Linkage Group LG04"/>
</dbReference>
<protein>
    <submittedName>
        <fullName evidence="1">Uncharacterized protein</fullName>
    </submittedName>
</protein>
<name>A0ACB9CGE7_ARCLA</name>
<accession>A0ACB9CGE7</accession>
<comment type="caution">
    <text evidence="1">The sequence shown here is derived from an EMBL/GenBank/DDBJ whole genome shotgun (WGS) entry which is preliminary data.</text>
</comment>
<evidence type="ECO:0000313" key="1">
    <source>
        <dbReference type="EMBL" id="KAI3733358.1"/>
    </source>
</evidence>
<sequence length="122" mass="14578">MRRLGFQIQRQRTCSIRTFFSSLSFNTHGRNMTDPHTEFDRQLQELADQARFWGAFGLYAFVSMAHFSAQVLLLWTYICIFFIERGMGCSLEHYRPNFWLVVCRRNPSRQIVRELYILMLAL</sequence>
<reference evidence="2" key="1">
    <citation type="journal article" date="2022" name="Mol. Ecol. Resour.">
        <title>The genomes of chicory, endive, great burdock and yacon provide insights into Asteraceae palaeo-polyploidization history and plant inulin production.</title>
        <authorList>
            <person name="Fan W."/>
            <person name="Wang S."/>
            <person name="Wang H."/>
            <person name="Wang A."/>
            <person name="Jiang F."/>
            <person name="Liu H."/>
            <person name="Zhao H."/>
            <person name="Xu D."/>
            <person name="Zhang Y."/>
        </authorList>
    </citation>
    <scope>NUCLEOTIDE SEQUENCE [LARGE SCALE GENOMIC DNA]</scope>
    <source>
        <strain evidence="2">cv. Niubang</strain>
    </source>
</reference>
<dbReference type="EMBL" id="CM042050">
    <property type="protein sequence ID" value="KAI3733358.1"/>
    <property type="molecule type" value="Genomic_DNA"/>
</dbReference>
<gene>
    <name evidence="1" type="ORF">L6452_12801</name>
</gene>